<organism evidence="2 3">
    <name type="scientific">Desulfobotulus pelophilus</name>
    <dbReference type="NCBI Taxonomy" id="2823377"/>
    <lineage>
        <taxon>Bacteria</taxon>
        <taxon>Pseudomonadati</taxon>
        <taxon>Thermodesulfobacteriota</taxon>
        <taxon>Desulfobacteria</taxon>
        <taxon>Desulfobacterales</taxon>
        <taxon>Desulfobacteraceae</taxon>
        <taxon>Desulfobotulus</taxon>
    </lineage>
</organism>
<gene>
    <name evidence="2" type="ORF">OOT00_10890</name>
</gene>
<feature type="domain" description="Pyridoxamine 5'-phosphate oxidase N-terminal" evidence="1">
    <location>
        <begin position="37"/>
        <end position="116"/>
    </location>
</feature>
<name>A0ABT3NAK1_9BACT</name>
<evidence type="ECO:0000259" key="1">
    <source>
        <dbReference type="Pfam" id="PF01243"/>
    </source>
</evidence>
<dbReference type="InterPro" id="IPR012349">
    <property type="entry name" value="Split_barrel_FMN-bd"/>
</dbReference>
<keyword evidence="3" id="KW-1185">Reference proteome</keyword>
<comment type="caution">
    <text evidence="2">The sequence shown here is derived from an EMBL/GenBank/DDBJ whole genome shotgun (WGS) entry which is preliminary data.</text>
</comment>
<dbReference type="SUPFAM" id="SSF50475">
    <property type="entry name" value="FMN-binding split barrel"/>
    <property type="match status" value="1"/>
</dbReference>
<dbReference type="EMBL" id="JAPFPW010000012">
    <property type="protein sequence ID" value="MCW7754491.1"/>
    <property type="molecule type" value="Genomic_DNA"/>
</dbReference>
<evidence type="ECO:0000313" key="2">
    <source>
        <dbReference type="EMBL" id="MCW7754491.1"/>
    </source>
</evidence>
<dbReference type="Proteomes" id="UP001209681">
    <property type="component" value="Unassembled WGS sequence"/>
</dbReference>
<proteinExistence type="predicted"/>
<dbReference type="Gene3D" id="2.30.110.10">
    <property type="entry name" value="Electron Transport, Fmn-binding Protein, Chain A"/>
    <property type="match status" value="1"/>
</dbReference>
<dbReference type="RefSeq" id="WP_265425408.1">
    <property type="nucleotide sequence ID" value="NZ_JAPFPW010000012.1"/>
</dbReference>
<reference evidence="2 3" key="1">
    <citation type="submission" date="2022-11" db="EMBL/GenBank/DDBJ databases">
        <title>Desulfobotulus tamanensis H1 sp. nov. - anaerobic, alkaliphilic, sulphate reducing bacterium isolated from terrestrial mud volcano.</title>
        <authorList>
            <person name="Frolova A."/>
            <person name="Merkel A.Y."/>
            <person name="Slobodkin A.I."/>
        </authorList>
    </citation>
    <scope>NUCLEOTIDE SEQUENCE [LARGE SCALE GENOMIC DNA]</scope>
    <source>
        <strain evidence="2 3">H1</strain>
    </source>
</reference>
<dbReference type="Pfam" id="PF01243">
    <property type="entry name" value="PNPOx_N"/>
    <property type="match status" value="1"/>
</dbReference>
<evidence type="ECO:0000313" key="3">
    <source>
        <dbReference type="Proteomes" id="UP001209681"/>
    </source>
</evidence>
<accession>A0ABT3NAK1</accession>
<dbReference type="InterPro" id="IPR011576">
    <property type="entry name" value="Pyridox_Oxase_N"/>
</dbReference>
<sequence length="188" mass="21306">MPLWATRVPHSYTSEKDRLVVMISRRDEKKLSAETLNQRARELAKESSIMILGTCGPEGPWAAPVYYVFSEGTFWFFSSPESRHIRHGRQASASVYQDGGHWKKIRGLQMTGRIRPGGSGSASAFAKYVRKFSFIREMAGAGMCDPAQFGERFGNRFFRFIPEYALYGDNRLGFGFKEKVAMKEGENP</sequence>
<protein>
    <submittedName>
        <fullName evidence="2">Pyridoxamine 5'-phosphate oxidase family protein</fullName>
    </submittedName>
</protein>